<dbReference type="AlphaFoldDB" id="A0A0F9CMR6"/>
<accession>A0A0F9CMR6</accession>
<reference evidence="1" key="1">
    <citation type="journal article" date="2015" name="Nature">
        <title>Complex archaea that bridge the gap between prokaryotes and eukaryotes.</title>
        <authorList>
            <person name="Spang A."/>
            <person name="Saw J.H."/>
            <person name="Jorgensen S.L."/>
            <person name="Zaremba-Niedzwiedzka K."/>
            <person name="Martijn J."/>
            <person name="Lind A.E."/>
            <person name="van Eijk R."/>
            <person name="Schleper C."/>
            <person name="Guy L."/>
            <person name="Ettema T.J."/>
        </authorList>
    </citation>
    <scope>NUCLEOTIDE SEQUENCE</scope>
</reference>
<gene>
    <name evidence="1" type="ORF">LCGC14_2382430</name>
</gene>
<protein>
    <submittedName>
        <fullName evidence="1">Uncharacterized protein</fullName>
    </submittedName>
</protein>
<dbReference type="EMBL" id="LAZR01035366">
    <property type="protein sequence ID" value="KKL27707.1"/>
    <property type="molecule type" value="Genomic_DNA"/>
</dbReference>
<organism evidence="1">
    <name type="scientific">marine sediment metagenome</name>
    <dbReference type="NCBI Taxonomy" id="412755"/>
    <lineage>
        <taxon>unclassified sequences</taxon>
        <taxon>metagenomes</taxon>
        <taxon>ecological metagenomes</taxon>
    </lineage>
</organism>
<evidence type="ECO:0000313" key="1">
    <source>
        <dbReference type="EMBL" id="KKL27707.1"/>
    </source>
</evidence>
<sequence length="62" mass="7304">MNQDKITEFLGSQVSAHDKFINTESKDEDKLEDPCSYCKQFETYTILPNNRKACFGCWHELR</sequence>
<comment type="caution">
    <text evidence="1">The sequence shown here is derived from an EMBL/GenBank/DDBJ whole genome shotgun (WGS) entry which is preliminary data.</text>
</comment>
<name>A0A0F9CMR6_9ZZZZ</name>
<proteinExistence type="predicted"/>